<evidence type="ECO:0000313" key="2">
    <source>
        <dbReference type="Proteomes" id="UP000815846"/>
    </source>
</evidence>
<proteinExistence type="predicted"/>
<evidence type="ECO:0000313" key="1">
    <source>
        <dbReference type="EMBL" id="TYK64137.1"/>
    </source>
</evidence>
<comment type="caution">
    <text evidence="1">The sequence shown here is derived from an EMBL/GenBank/DDBJ whole genome shotgun (WGS) entry which is preliminary data.</text>
</comment>
<sequence length="68" mass="7646">MVFAPASLILTNYFLPLSEALVAATCSSKLSLIVRYFTSKDWCLFPSFFVVTFNLFNNFSDFGNTVFA</sequence>
<keyword evidence="2" id="KW-1185">Reference proteome</keyword>
<protein>
    <submittedName>
        <fullName evidence="1">Uncharacterized protein</fullName>
    </submittedName>
</protein>
<gene>
    <name evidence="1" type="ORF">CWS31_017270</name>
</gene>
<dbReference type="EMBL" id="PJAI02000064">
    <property type="protein sequence ID" value="TYK64137.1"/>
    <property type="molecule type" value="Genomic_DNA"/>
</dbReference>
<organism evidence="1 2">
    <name type="scientific">Colwellia echini</name>
    <dbReference type="NCBI Taxonomy" id="1982103"/>
    <lineage>
        <taxon>Bacteria</taxon>
        <taxon>Pseudomonadati</taxon>
        <taxon>Pseudomonadota</taxon>
        <taxon>Gammaproteobacteria</taxon>
        <taxon>Alteromonadales</taxon>
        <taxon>Colwelliaceae</taxon>
        <taxon>Colwellia</taxon>
    </lineage>
</organism>
<reference evidence="1 2" key="1">
    <citation type="submission" date="2019-08" db="EMBL/GenBank/DDBJ databases">
        <title>Microbe sample from Colwellia echini.</title>
        <authorList>
            <person name="Christiansen L."/>
            <person name="Pathiraja D."/>
            <person name="Schultz-Johansen M."/>
            <person name="Choi I.-G."/>
            <person name="Stougaard P."/>
        </authorList>
    </citation>
    <scope>NUCLEOTIDE SEQUENCE [LARGE SCALE GENOMIC DNA]</scope>
    <source>
        <strain evidence="1 2">A3</strain>
    </source>
</reference>
<name>A0ABY3MSM9_9GAMM</name>
<accession>A0ABY3MSM9</accession>
<dbReference type="Proteomes" id="UP000815846">
    <property type="component" value="Unassembled WGS sequence"/>
</dbReference>